<keyword evidence="1" id="KW-0238">DNA-binding</keyword>
<dbReference type="AlphaFoldDB" id="A0A937RH72"/>
<reference evidence="1" key="1">
    <citation type="submission" date="2020-12" db="EMBL/GenBank/DDBJ databases">
        <title>Genomic characterization of non-nitrogen-fixing Frankia strains.</title>
        <authorList>
            <person name="Carlos-Shanley C."/>
            <person name="Guerra T."/>
            <person name="Hahn D."/>
        </authorList>
    </citation>
    <scope>NUCLEOTIDE SEQUENCE</scope>
    <source>
        <strain evidence="1">CN6</strain>
    </source>
</reference>
<evidence type="ECO:0000313" key="1">
    <source>
        <dbReference type="EMBL" id="MBL7630142.1"/>
    </source>
</evidence>
<dbReference type="GO" id="GO:0003677">
    <property type="term" value="F:DNA binding"/>
    <property type="evidence" value="ECO:0007669"/>
    <property type="project" value="UniProtKB-KW"/>
</dbReference>
<name>A0A937RH72_9ACTN</name>
<proteinExistence type="predicted"/>
<accession>A0A937RH72</accession>
<protein>
    <submittedName>
        <fullName evidence="1">DNA-binding protein</fullName>
    </submittedName>
</protein>
<dbReference type="EMBL" id="JAEACQ010000243">
    <property type="protein sequence ID" value="MBL7630142.1"/>
    <property type="molecule type" value="Genomic_DNA"/>
</dbReference>
<sequence length="80" mass="8919">MRTPLTLAEIEQLPAAVDLITAARAFNLGRTLAYTLAREGRFPVPVHRHGRTYRVHTVDILRALHPDQPATPHHPAPATR</sequence>
<organism evidence="1 2">
    <name type="scientific">Frankia nepalensis</name>
    <dbReference type="NCBI Taxonomy" id="1836974"/>
    <lineage>
        <taxon>Bacteria</taxon>
        <taxon>Bacillati</taxon>
        <taxon>Actinomycetota</taxon>
        <taxon>Actinomycetes</taxon>
        <taxon>Frankiales</taxon>
        <taxon>Frankiaceae</taxon>
        <taxon>Frankia</taxon>
    </lineage>
</organism>
<dbReference type="Proteomes" id="UP000604475">
    <property type="component" value="Unassembled WGS sequence"/>
</dbReference>
<dbReference type="RefSeq" id="WP_203004654.1">
    <property type="nucleotide sequence ID" value="NZ_JADWYU010000136.1"/>
</dbReference>
<gene>
    <name evidence="1" type="ORF">I7412_23845</name>
</gene>
<comment type="caution">
    <text evidence="1">The sequence shown here is derived from an EMBL/GenBank/DDBJ whole genome shotgun (WGS) entry which is preliminary data.</text>
</comment>
<keyword evidence="2" id="KW-1185">Reference proteome</keyword>
<evidence type="ECO:0000313" key="2">
    <source>
        <dbReference type="Proteomes" id="UP000604475"/>
    </source>
</evidence>